<keyword evidence="2" id="KW-1185">Reference proteome</keyword>
<dbReference type="EMBL" id="JAFFZW010000001">
    <property type="protein sequence ID" value="MBP0943754.1"/>
    <property type="molecule type" value="Genomic_DNA"/>
</dbReference>
<protein>
    <recommendedName>
        <fullName evidence="3">Type 1 fimbrial protein</fullName>
    </recommendedName>
</protein>
<evidence type="ECO:0008006" key="3">
    <source>
        <dbReference type="Google" id="ProtNLM"/>
    </source>
</evidence>
<dbReference type="RefSeq" id="WP_210040321.1">
    <property type="nucleotide sequence ID" value="NZ_JAFFZW010000001.1"/>
</dbReference>
<gene>
    <name evidence="1" type="ORF">JTJ32_00185</name>
</gene>
<evidence type="ECO:0000313" key="1">
    <source>
        <dbReference type="EMBL" id="MBP0943754.1"/>
    </source>
</evidence>
<dbReference type="Proteomes" id="UP000673197">
    <property type="component" value="Unassembled WGS sequence"/>
</dbReference>
<sequence length="128" mass="13200">MSSKASAVKKVLQTLSTPSGRAATVFIPLLLTSSLSLARDGTLSFLGSVVNSSCEVSAFAPDSTNNALRSLTVSPGITLQIRAVKDACADDTASFVADYQELTPLPVSSSDGRTTATARAGLVTLTYQ</sequence>
<reference evidence="1 2" key="1">
    <citation type="journal article" date="2022" name="Syst. Appl. Microbiol.">
        <title>Pseudomonas alliivorans sp. nov., a plant-pathogenic bacterium isolated from onion foliage in Georgia, USA.</title>
        <authorList>
            <person name="Zhao M."/>
            <person name="Tyson C."/>
            <person name="Chen H.C."/>
            <person name="Paudel S."/>
            <person name="Gitaitis R."/>
            <person name="Kvitko B."/>
            <person name="Dutta B."/>
        </authorList>
    </citation>
    <scope>NUCLEOTIDE SEQUENCE [LARGE SCALE GENOMIC DNA]</scope>
    <source>
        <strain evidence="1 2">20GA0068</strain>
    </source>
</reference>
<accession>A0ABS4BZB6</accession>
<proteinExistence type="predicted"/>
<evidence type="ECO:0000313" key="2">
    <source>
        <dbReference type="Proteomes" id="UP000673197"/>
    </source>
</evidence>
<organism evidence="1 2">
    <name type="scientific">Pseudomonas alliivorans</name>
    <dbReference type="NCBI Taxonomy" id="2810613"/>
    <lineage>
        <taxon>Bacteria</taxon>
        <taxon>Pseudomonadati</taxon>
        <taxon>Pseudomonadota</taxon>
        <taxon>Gammaproteobacteria</taxon>
        <taxon>Pseudomonadales</taxon>
        <taxon>Pseudomonadaceae</taxon>
        <taxon>Pseudomonas</taxon>
    </lineage>
</organism>
<name>A0ABS4BZB6_9PSED</name>
<comment type="caution">
    <text evidence="1">The sequence shown here is derived from an EMBL/GenBank/DDBJ whole genome shotgun (WGS) entry which is preliminary data.</text>
</comment>